<protein>
    <recommendedName>
        <fullName evidence="1">KAP NTPase domain-containing protein</fullName>
    </recommendedName>
</protein>
<reference evidence="2" key="1">
    <citation type="journal article" date="2014" name="Int. J. Syst. Evol. Microbiol.">
        <title>Complete genome sequence of Corynebacterium casei LMG S-19264T (=DSM 44701T), isolated from a smear-ripened cheese.</title>
        <authorList>
            <consortium name="US DOE Joint Genome Institute (JGI-PGF)"/>
            <person name="Walter F."/>
            <person name="Albersmeier A."/>
            <person name="Kalinowski J."/>
            <person name="Ruckert C."/>
        </authorList>
    </citation>
    <scope>NUCLEOTIDE SEQUENCE</scope>
    <source>
        <strain evidence="2">CGMCC 1.15493</strain>
    </source>
</reference>
<evidence type="ECO:0000313" key="2">
    <source>
        <dbReference type="EMBL" id="GGD19892.1"/>
    </source>
</evidence>
<dbReference type="AlphaFoldDB" id="A0A917DAU4"/>
<keyword evidence="3" id="KW-1185">Reference proteome</keyword>
<dbReference type="EMBL" id="BMJJ01000005">
    <property type="protein sequence ID" value="GGD19892.1"/>
    <property type="molecule type" value="Genomic_DNA"/>
</dbReference>
<evidence type="ECO:0000313" key="3">
    <source>
        <dbReference type="Proteomes" id="UP000613160"/>
    </source>
</evidence>
<sequence length="544" mass="61792">MRMILRSEGGGMAVRRYEDVQAALEKIWADDLLGRKEEAEFLHLFLVNRGLTQALARRPGAYVLNVDADWGSGKSFFMTRFQQHLEAHGNPAVYVDAWQDDFTNEPFTAVMSAIDKFVKPHLMSQKSKGAKIKSTYTAVKNSMGRIAVTAAKGVGTKIAEKAVGAAFTEINEIIREQNFSKTSDTEAAVGEVGNAVNKQIEVLIGGYADEQLKQFDTNKKSLVNFRDKLAEFLILFGQQNEQYELPFFVLVDELDRCRPTYAIEMLERIKHLFDVPNLVFVLSTNTDQLGQAVRAVYGDGFDGHRYLDRFFTRTYKLAKPSAHNLGEMLWKQYSPNEDRIYLPLLNYSTLDCVNSVCAMAELTPRQIERFMEVLTALIAVWNKRFPINILVMAPLIAMMVRGHDVMKSYEEGSPFQSYLLSIASFKLKYEYLNEYREKQIVDFSVSKYISEMIIRSTRPLNDEVEAFAQARDRSGKRNVFVVGRNTDDAAERLCEASIIEEYNLLRTSGVSRTARCLVQDYPGYIAQAGRLVDEDRPKPVHARA</sequence>
<gene>
    <name evidence="2" type="ORF">GCM10011335_23500</name>
</gene>
<dbReference type="SUPFAM" id="SSF52540">
    <property type="entry name" value="P-loop containing nucleoside triphosphate hydrolases"/>
    <property type="match status" value="1"/>
</dbReference>
<comment type="caution">
    <text evidence="2">The sequence shown here is derived from an EMBL/GenBank/DDBJ whole genome shotgun (WGS) entry which is preliminary data.</text>
</comment>
<dbReference type="InterPro" id="IPR011646">
    <property type="entry name" value="KAP_P-loop"/>
</dbReference>
<dbReference type="Proteomes" id="UP000613160">
    <property type="component" value="Unassembled WGS sequence"/>
</dbReference>
<organism evidence="2 3">
    <name type="scientific">Aureimonas glaciei</name>
    <dbReference type="NCBI Taxonomy" id="1776957"/>
    <lineage>
        <taxon>Bacteria</taxon>
        <taxon>Pseudomonadati</taxon>
        <taxon>Pseudomonadota</taxon>
        <taxon>Alphaproteobacteria</taxon>
        <taxon>Hyphomicrobiales</taxon>
        <taxon>Aurantimonadaceae</taxon>
        <taxon>Aureimonas</taxon>
    </lineage>
</organism>
<feature type="domain" description="KAP NTPase" evidence="1">
    <location>
        <begin position="62"/>
        <end position="376"/>
    </location>
</feature>
<dbReference type="InterPro" id="IPR027417">
    <property type="entry name" value="P-loop_NTPase"/>
</dbReference>
<evidence type="ECO:0000259" key="1">
    <source>
        <dbReference type="Pfam" id="PF07693"/>
    </source>
</evidence>
<reference evidence="2" key="2">
    <citation type="submission" date="2020-09" db="EMBL/GenBank/DDBJ databases">
        <authorList>
            <person name="Sun Q."/>
            <person name="Zhou Y."/>
        </authorList>
    </citation>
    <scope>NUCLEOTIDE SEQUENCE</scope>
    <source>
        <strain evidence="2">CGMCC 1.15493</strain>
    </source>
</reference>
<dbReference type="Pfam" id="PF07693">
    <property type="entry name" value="KAP_NTPase"/>
    <property type="match status" value="1"/>
</dbReference>
<name>A0A917DAU4_9HYPH</name>
<accession>A0A917DAU4</accession>
<proteinExistence type="predicted"/>